<comment type="caution">
    <text evidence="1">The sequence shown here is derived from an EMBL/GenBank/DDBJ whole genome shotgun (WGS) entry which is preliminary data.</text>
</comment>
<keyword evidence="2" id="KW-1185">Reference proteome</keyword>
<dbReference type="OrthoDB" id="2659446at2"/>
<dbReference type="Proteomes" id="UP000253090">
    <property type="component" value="Unassembled WGS sequence"/>
</dbReference>
<dbReference type="RefSeq" id="WP_114497029.1">
    <property type="nucleotide sequence ID" value="NZ_QPJW01000004.1"/>
</dbReference>
<accession>A0A369BJB6</accession>
<dbReference type="AlphaFoldDB" id="A0A369BJB6"/>
<gene>
    <name evidence="1" type="ORF">DFP94_104239</name>
</gene>
<name>A0A369BJB6_9BACL</name>
<sequence length="111" mass="12554">MSILRIKSMENGKVDSRYIQSLDLELSNLGRDSFEFLLLGYAPKGLIYRGLHHLGQGSTVSIPRINTDYAPFDLLVVTNASTYMTTGLTLKAWNQEQHVALFTQEDAIRDY</sequence>
<reference evidence="1 2" key="1">
    <citation type="submission" date="2018-07" db="EMBL/GenBank/DDBJ databases">
        <title>Genomic Encyclopedia of Type Strains, Phase III (KMG-III): the genomes of soil and plant-associated and newly described type strains.</title>
        <authorList>
            <person name="Whitman W."/>
        </authorList>
    </citation>
    <scope>NUCLEOTIDE SEQUENCE [LARGE SCALE GENOMIC DNA]</scope>
    <source>
        <strain evidence="1 2">CECT 8333</strain>
    </source>
</reference>
<proteinExistence type="predicted"/>
<protein>
    <submittedName>
        <fullName evidence="1">Uncharacterized protein</fullName>
    </submittedName>
</protein>
<organism evidence="1 2">
    <name type="scientific">Fontibacillus phaseoli</name>
    <dbReference type="NCBI Taxonomy" id="1416533"/>
    <lineage>
        <taxon>Bacteria</taxon>
        <taxon>Bacillati</taxon>
        <taxon>Bacillota</taxon>
        <taxon>Bacilli</taxon>
        <taxon>Bacillales</taxon>
        <taxon>Paenibacillaceae</taxon>
        <taxon>Fontibacillus</taxon>
    </lineage>
</organism>
<evidence type="ECO:0000313" key="1">
    <source>
        <dbReference type="EMBL" id="RCX19784.1"/>
    </source>
</evidence>
<evidence type="ECO:0000313" key="2">
    <source>
        <dbReference type="Proteomes" id="UP000253090"/>
    </source>
</evidence>
<dbReference type="EMBL" id="QPJW01000004">
    <property type="protein sequence ID" value="RCX19784.1"/>
    <property type="molecule type" value="Genomic_DNA"/>
</dbReference>